<evidence type="ECO:0000256" key="1">
    <source>
        <dbReference type="SAM" id="MobiDB-lite"/>
    </source>
</evidence>
<dbReference type="Proteomes" id="UP000656274">
    <property type="component" value="Unassembled WGS sequence"/>
</dbReference>
<evidence type="ECO:0000313" key="3">
    <source>
        <dbReference type="EMBL" id="MBE9576584.1"/>
    </source>
</evidence>
<evidence type="ECO:0000313" key="4">
    <source>
        <dbReference type="Proteomes" id="UP000656274"/>
    </source>
</evidence>
<sequence length="896" mass="102358">MTLQKVSQIFTKILLKALHTKLFHIVFSVIFLTLGTTSVFSQETPIPNTITLSKSDLEKVKDSTVVDTTKKSKPFLEGVVNMKAKEYEKLDQKKKTVTLHDEAEIYYTDFELKAGKIVLDYEKNLVYAGRLKDSAGNYIQRPVFKQGQNIIEPDSIIFHTKSKRAKVWNSRTTQGELYIKAEISKKENDSVYFMKNARMTTSKNIDDPEYYFLVRKVKFVPKKKVVAGLTNMVIMDVPTPIGLPFAYFPITEKSLSGFIMPTPGQNNRQGYFLQNGGYYFALSDHYDLAVLGDYYTNGSYGLRAESNYAKRYKFNGRVNIRFENNIVSERGFPDYVKSRQYNIQWSHAQDAKASADSRFSASVNLGSSQYFRQSINMNNVGSSLNNNLSSSVSFSKTFRTVPQINMSVSATHSQNTNTQIINMTLPTFQASVDRIFPFAPKDGIKKGIIKNINLQYNLRGENRIQTNDSLFFTSQMFRDAKSGFQHSIPISTNFKIFKYFSVSAGTTYNEVWVMNTIKKGFNPTENKVITQDVNGFEAFRTYNFTAGIGTTIYGTFNFGEDKKIQAIRHVMRPNIGYGYTPNFNQYFEKYALDATGVNFADYTKFEGGLFGSPSNNFSNRMNFSLSNTFEAKVRDKESKKGEAKKVMLLNNLNFAIGYDIAADSLKWSEISVSGGTQLLKQKMNVNFAAILDAFAIDNTGRRIDKLNIDNGGSLLRLPRANMTINYNFSSNDFDKKDKESKQNLQNGGTGDDLFGRSTDLSDSRQSLFNDKDKEKENKNLEWYSYKIPWDLRLAYSVTYNNSNRQNEIQSHSVMASGNFELAPRWKVGFSSGYDFKQKGVTFTQLRFERDLESWRMSFNWVPFGTNTYWGFFIGISSSIFSDIKYEKRQLPDRVFR</sequence>
<reference evidence="3 4" key="1">
    <citation type="submission" date="2020-10" db="EMBL/GenBank/DDBJ databases">
        <title>The genome sequence of Flavobacterium aquaticum 1Y8A.</title>
        <authorList>
            <person name="Liu Y."/>
        </authorList>
    </citation>
    <scope>NUCLEOTIDE SEQUENCE [LARGE SCALE GENOMIC DNA]</scope>
    <source>
        <strain evidence="3 4">1Y8A</strain>
    </source>
</reference>
<dbReference type="InterPro" id="IPR045659">
    <property type="entry name" value="LptD_2"/>
</dbReference>
<proteinExistence type="predicted"/>
<dbReference type="Pfam" id="PF19838">
    <property type="entry name" value="LptD_2"/>
    <property type="match status" value="1"/>
</dbReference>
<feature type="region of interest" description="Disordered" evidence="1">
    <location>
        <begin position="734"/>
        <end position="758"/>
    </location>
</feature>
<organism evidence="3 4">
    <name type="scientific">Flavobacterium proteolyticum</name>
    <dbReference type="NCBI Taxonomy" id="2911683"/>
    <lineage>
        <taxon>Bacteria</taxon>
        <taxon>Pseudomonadati</taxon>
        <taxon>Bacteroidota</taxon>
        <taxon>Flavobacteriia</taxon>
        <taxon>Flavobacteriales</taxon>
        <taxon>Flavobacteriaceae</taxon>
        <taxon>Flavobacterium</taxon>
    </lineage>
</organism>
<gene>
    <name evidence="3" type="ORF">IM755_07650</name>
</gene>
<evidence type="ECO:0000259" key="2">
    <source>
        <dbReference type="Pfam" id="PF19838"/>
    </source>
</evidence>
<accession>A0ABR9WSS2</accession>
<protein>
    <submittedName>
        <fullName evidence="3">LPS-assembly protein LptD</fullName>
    </submittedName>
</protein>
<feature type="domain" description="LPS-assembly protein LptD central" evidence="2">
    <location>
        <begin position="225"/>
        <end position="693"/>
    </location>
</feature>
<dbReference type="PANTHER" id="PTHR30189">
    <property type="entry name" value="LPS-ASSEMBLY PROTEIN"/>
    <property type="match status" value="1"/>
</dbReference>
<keyword evidence="4" id="KW-1185">Reference proteome</keyword>
<dbReference type="InterPro" id="IPR050218">
    <property type="entry name" value="LptD"/>
</dbReference>
<name>A0ABR9WSS2_9FLAO</name>
<dbReference type="PANTHER" id="PTHR30189:SF1">
    <property type="entry name" value="LPS-ASSEMBLY PROTEIN LPTD"/>
    <property type="match status" value="1"/>
</dbReference>
<comment type="caution">
    <text evidence="3">The sequence shown here is derived from an EMBL/GenBank/DDBJ whole genome shotgun (WGS) entry which is preliminary data.</text>
</comment>
<dbReference type="EMBL" id="JADFTZ010000003">
    <property type="protein sequence ID" value="MBE9576584.1"/>
    <property type="molecule type" value="Genomic_DNA"/>
</dbReference>